<dbReference type="InterPro" id="IPR026816">
    <property type="entry name" value="Flavodoxin_dom"/>
</dbReference>
<keyword evidence="5" id="KW-1185">Reference proteome</keyword>
<organism evidence="4 5">
    <name type="scientific">Natronolimnohabitans innermongolicus JCM 12255</name>
    <dbReference type="NCBI Taxonomy" id="1227499"/>
    <lineage>
        <taxon>Archaea</taxon>
        <taxon>Methanobacteriati</taxon>
        <taxon>Methanobacteriota</taxon>
        <taxon>Stenosarchaea group</taxon>
        <taxon>Halobacteria</taxon>
        <taxon>Halobacteriales</taxon>
        <taxon>Natrialbaceae</taxon>
        <taxon>Natronolimnohabitans</taxon>
    </lineage>
</organism>
<sequence>MASILIAFESDTGQTSRVAEQIDAALTERGHEVTTNRVGEISDAAVTTFDAVLVGSPVVNRAHLPAVVAFVERHRETLSSRPSAFFQVSMASAVPFAAARSAAVGWVDDLVDRTGWEPDRVAFVAGSIAYTQYDPITRAVFKLVAALTTGDTDASRDYEYTDWDEVEAFAVEFAALAERREAKVAPTRTDRRRARVAAGVGVLIGLATLVYWLLGRRSDGGGDGGGGGRGPGSDPGPNSGVGTRERIAPTRAE</sequence>
<dbReference type="InterPro" id="IPR008254">
    <property type="entry name" value="Flavodoxin/NO_synth"/>
</dbReference>
<dbReference type="PATRIC" id="fig|1227499.3.peg.2625"/>
<reference evidence="4 5" key="1">
    <citation type="journal article" date="2014" name="PLoS Genet.">
        <title>Phylogenetically driven sequencing of extremely halophilic archaea reveals strategies for static and dynamic osmo-response.</title>
        <authorList>
            <person name="Becker E.A."/>
            <person name="Seitzer P.M."/>
            <person name="Tritt A."/>
            <person name="Larsen D."/>
            <person name="Krusor M."/>
            <person name="Yao A.I."/>
            <person name="Wu D."/>
            <person name="Madern D."/>
            <person name="Eisen J.A."/>
            <person name="Darling A.E."/>
            <person name="Facciotti M.T."/>
        </authorList>
    </citation>
    <scope>NUCLEOTIDE SEQUENCE [LARGE SCALE GENOMIC DNA]</scope>
    <source>
        <strain evidence="4 5">JCM 12255</strain>
    </source>
</reference>
<dbReference type="GO" id="GO:0070819">
    <property type="term" value="F:menaquinone-dependent protoporphyrinogen oxidase activity"/>
    <property type="evidence" value="ECO:0007669"/>
    <property type="project" value="TreeGrafter"/>
</dbReference>
<dbReference type="InterPro" id="IPR052200">
    <property type="entry name" value="Protoporphyrinogen_IX_DH"/>
</dbReference>
<keyword evidence="2" id="KW-1133">Transmembrane helix</keyword>
<dbReference type="SUPFAM" id="SSF52218">
    <property type="entry name" value="Flavoproteins"/>
    <property type="match status" value="1"/>
</dbReference>
<dbReference type="Gene3D" id="3.40.50.360">
    <property type="match status" value="1"/>
</dbReference>
<dbReference type="InterPro" id="IPR029039">
    <property type="entry name" value="Flavoprotein-like_sf"/>
</dbReference>
<dbReference type="Proteomes" id="UP000011602">
    <property type="component" value="Unassembled WGS sequence"/>
</dbReference>
<feature type="transmembrane region" description="Helical" evidence="2">
    <location>
        <begin position="196"/>
        <end position="214"/>
    </location>
</feature>
<dbReference type="GO" id="GO:0010181">
    <property type="term" value="F:FMN binding"/>
    <property type="evidence" value="ECO:0007669"/>
    <property type="project" value="InterPro"/>
</dbReference>
<feature type="compositionally biased region" description="Gly residues" evidence="1">
    <location>
        <begin position="221"/>
        <end position="233"/>
    </location>
</feature>
<dbReference type="PANTHER" id="PTHR38030">
    <property type="entry name" value="PROTOPORPHYRINOGEN IX DEHYDROGENASE [MENAQUINONE]"/>
    <property type="match status" value="1"/>
</dbReference>
<feature type="region of interest" description="Disordered" evidence="1">
    <location>
        <begin position="221"/>
        <end position="253"/>
    </location>
</feature>
<gene>
    <name evidence="4" type="ORF">C493_12794</name>
</gene>
<dbReference type="AlphaFoldDB" id="L9WXT6"/>
<dbReference type="OrthoDB" id="103611at2157"/>
<feature type="compositionally biased region" description="Basic and acidic residues" evidence="1">
    <location>
        <begin position="243"/>
        <end position="253"/>
    </location>
</feature>
<keyword evidence="2" id="KW-0812">Transmembrane</keyword>
<dbReference type="GO" id="GO:0006783">
    <property type="term" value="P:heme biosynthetic process"/>
    <property type="evidence" value="ECO:0007669"/>
    <property type="project" value="TreeGrafter"/>
</dbReference>
<evidence type="ECO:0000256" key="1">
    <source>
        <dbReference type="SAM" id="MobiDB-lite"/>
    </source>
</evidence>
<dbReference type="PANTHER" id="PTHR38030:SF2">
    <property type="entry name" value="PROTOPORPHYRINOGEN IX DEHYDROGENASE [QUINONE]"/>
    <property type="match status" value="1"/>
</dbReference>
<dbReference type="PROSITE" id="PS50902">
    <property type="entry name" value="FLAVODOXIN_LIKE"/>
    <property type="match status" value="1"/>
</dbReference>
<dbReference type="EMBL" id="AOHZ01000059">
    <property type="protein sequence ID" value="ELY54284.1"/>
    <property type="molecule type" value="Genomic_DNA"/>
</dbReference>
<protein>
    <submittedName>
        <fullName evidence="4">Protoporphyrinogen oxidase</fullName>
    </submittedName>
</protein>
<dbReference type="eggNOG" id="arCOG00524">
    <property type="taxonomic scope" value="Archaea"/>
</dbReference>
<comment type="caution">
    <text evidence="4">The sequence shown here is derived from an EMBL/GenBank/DDBJ whole genome shotgun (WGS) entry which is preliminary data.</text>
</comment>
<dbReference type="Pfam" id="PF12724">
    <property type="entry name" value="Flavodoxin_5"/>
    <property type="match status" value="1"/>
</dbReference>
<name>L9WXT6_9EURY</name>
<evidence type="ECO:0000313" key="5">
    <source>
        <dbReference type="Proteomes" id="UP000011602"/>
    </source>
</evidence>
<keyword evidence="2" id="KW-0472">Membrane</keyword>
<feature type="domain" description="Flavodoxin-like" evidence="3">
    <location>
        <begin position="4"/>
        <end position="148"/>
    </location>
</feature>
<dbReference type="STRING" id="1227499.C493_12794"/>
<accession>L9WXT6</accession>
<dbReference type="RefSeq" id="WP_007259836.1">
    <property type="nucleotide sequence ID" value="NZ_AOHZ01000059.1"/>
</dbReference>
<evidence type="ECO:0000256" key="2">
    <source>
        <dbReference type="SAM" id="Phobius"/>
    </source>
</evidence>
<evidence type="ECO:0000313" key="4">
    <source>
        <dbReference type="EMBL" id="ELY54284.1"/>
    </source>
</evidence>
<evidence type="ECO:0000259" key="3">
    <source>
        <dbReference type="PROSITE" id="PS50902"/>
    </source>
</evidence>
<proteinExistence type="predicted"/>